<feature type="transmembrane region" description="Helical" evidence="10">
    <location>
        <begin position="791"/>
        <end position="810"/>
    </location>
</feature>
<evidence type="ECO:0000313" key="12">
    <source>
        <dbReference type="Proteomes" id="UP001642484"/>
    </source>
</evidence>
<dbReference type="Proteomes" id="UP001642484">
    <property type="component" value="Unassembled WGS sequence"/>
</dbReference>
<feature type="region of interest" description="Disordered" evidence="9">
    <location>
        <begin position="207"/>
        <end position="241"/>
    </location>
</feature>
<keyword evidence="4 10" id="KW-0812">Transmembrane</keyword>
<proteinExistence type="inferred from homology"/>
<protein>
    <recommendedName>
        <fullName evidence="13">Adenylate kinase</fullName>
    </recommendedName>
</protein>
<feature type="compositionally biased region" description="Basic and acidic residues" evidence="9">
    <location>
        <begin position="207"/>
        <end position="218"/>
    </location>
</feature>
<evidence type="ECO:0000256" key="6">
    <source>
        <dbReference type="ARBA" id="ARBA00022777"/>
    </source>
</evidence>
<dbReference type="InterPro" id="IPR000850">
    <property type="entry name" value="Adenylat/UMP-CMP_kin"/>
</dbReference>
<gene>
    <name evidence="11" type="ORF">CCMP2556_LOCUS3527</name>
</gene>
<reference evidence="11 12" key="1">
    <citation type="submission" date="2024-02" db="EMBL/GenBank/DDBJ databases">
        <authorList>
            <person name="Chen Y."/>
            <person name="Shah S."/>
            <person name="Dougan E. K."/>
            <person name="Thang M."/>
            <person name="Chan C."/>
        </authorList>
    </citation>
    <scope>NUCLEOTIDE SEQUENCE [LARGE SCALE GENOMIC DNA]</scope>
</reference>
<dbReference type="InterPro" id="IPR033690">
    <property type="entry name" value="Adenylat_kinase_CS"/>
</dbReference>
<sequence length="825" mass="90136">MMSFLIGPVKMGFGVKLCQTGPHSETVTKTWNRGCISILDKVTRVNLSEDESEYGVCMIVSDLFEFHCPCVRFGLGLKSFPESLEALEKVIQDAASPGASEVFRELQAHVTLVLSALDEVKKHVEVPCSASRDELNKPRHELDIEMKGSPDLGVHHLAVKITTLPLNERERGCQNALAKEQQALSEAHLLELKAEKKRLEVLSKSQGKEIDRLSRQSRDPGGAEGGEAMDGHERNAMDGHLTDFGPVGGRSFVSLVGLGHLRQFMVSHDWGVGGKGTQAGYLADRYGLIHISMGDLLRARAKFLPQLAQEISEGRLVPDDTVVSVLKERLAEHDCFSRGVLLDGFPRTRTQAEALRLAGVEISAVIHLEVADDVVINRIAGRRIDPLSGKIYHVKDNPPPAEIMGRVIQREDDTPEKIRRRLVTYHQERDAILDFCRDRVRTIHVGGGAPDALPADVRSRVVFDEVRKAVEGDTYWGSMIRSELIAKVPILMVFGGCMGAIVAMEVVLKGDPKSGNLLTLTAVLMVLFQSIPGRLTRHGLKPLAAPWRSHGTFAALWVSMSVLANYAFAYKISVAIFTLIRSCNIIATVLLGFLVFGQRFSVEQLACVVAVTLGIFLASMGEMKTLQSPSCDGTGCGTTASAEIGSTSEVDIGTWLIGLGMLAFVQLLQGFLGNVQSNYYRIYKDLAPKNELCDEFLFTSHIVALAPLFFLKEDIMAAAESAWFSEPLPLVPVPSRLAWLFINNVSQTICLKGVFRTSACVSPLALTIILSVRKFLSVVVSIVIFSNPWTILHSIATVLIFGGAFAYSQAPEARTAPAKADGKAE</sequence>
<dbReference type="InterPro" id="IPR037185">
    <property type="entry name" value="EmrE-like"/>
</dbReference>
<evidence type="ECO:0000256" key="4">
    <source>
        <dbReference type="ARBA" id="ARBA00022692"/>
    </source>
</evidence>
<evidence type="ECO:0000256" key="3">
    <source>
        <dbReference type="ARBA" id="ARBA00022679"/>
    </source>
</evidence>
<keyword evidence="12" id="KW-1185">Reference proteome</keyword>
<dbReference type="CDD" id="cd01428">
    <property type="entry name" value="ADK"/>
    <property type="match status" value="1"/>
</dbReference>
<dbReference type="InterPro" id="IPR027417">
    <property type="entry name" value="P-loop_NTPase"/>
</dbReference>
<accession>A0ABP0HV92</accession>
<dbReference type="PROSITE" id="PS00113">
    <property type="entry name" value="ADENYLATE_KINASE"/>
    <property type="match status" value="1"/>
</dbReference>
<feature type="compositionally biased region" description="Basic and acidic residues" evidence="9">
    <location>
        <begin position="229"/>
        <end position="241"/>
    </location>
</feature>
<evidence type="ECO:0000256" key="1">
    <source>
        <dbReference type="ARBA" id="ARBA00004141"/>
    </source>
</evidence>
<dbReference type="Pfam" id="PF08449">
    <property type="entry name" value="UAA"/>
    <property type="match status" value="1"/>
</dbReference>
<comment type="subcellular location">
    <subcellularLocation>
        <location evidence="1">Membrane</location>
        <topology evidence="1">Multi-pass membrane protein</topology>
    </subcellularLocation>
</comment>
<keyword evidence="7 10" id="KW-1133">Transmembrane helix</keyword>
<evidence type="ECO:0000256" key="10">
    <source>
        <dbReference type="SAM" id="Phobius"/>
    </source>
</evidence>
<feature type="transmembrane region" description="Helical" evidence="10">
    <location>
        <begin position="488"/>
        <end position="508"/>
    </location>
</feature>
<feature type="transmembrane region" description="Helical" evidence="10">
    <location>
        <begin position="764"/>
        <end position="785"/>
    </location>
</feature>
<feature type="transmembrane region" description="Helical" evidence="10">
    <location>
        <begin position="514"/>
        <end position="531"/>
    </location>
</feature>
<evidence type="ECO:0008006" key="13">
    <source>
        <dbReference type="Google" id="ProtNLM"/>
    </source>
</evidence>
<feature type="transmembrane region" description="Helical" evidence="10">
    <location>
        <begin position="574"/>
        <end position="595"/>
    </location>
</feature>
<evidence type="ECO:0000256" key="7">
    <source>
        <dbReference type="ARBA" id="ARBA00022989"/>
    </source>
</evidence>
<dbReference type="PANTHER" id="PTHR23359">
    <property type="entry name" value="NUCLEOTIDE KINASE"/>
    <property type="match status" value="1"/>
</dbReference>
<keyword evidence="2" id="KW-0813">Transport</keyword>
<organism evidence="11 12">
    <name type="scientific">Durusdinium trenchii</name>
    <dbReference type="NCBI Taxonomy" id="1381693"/>
    <lineage>
        <taxon>Eukaryota</taxon>
        <taxon>Sar</taxon>
        <taxon>Alveolata</taxon>
        <taxon>Dinophyceae</taxon>
        <taxon>Suessiales</taxon>
        <taxon>Symbiodiniaceae</taxon>
        <taxon>Durusdinium</taxon>
    </lineage>
</organism>
<keyword evidence="3" id="KW-0808">Transferase</keyword>
<evidence type="ECO:0000256" key="5">
    <source>
        <dbReference type="ARBA" id="ARBA00022741"/>
    </source>
</evidence>
<dbReference type="SUPFAM" id="SSF52540">
    <property type="entry name" value="P-loop containing nucleoside triphosphate hydrolases"/>
    <property type="match status" value="1"/>
</dbReference>
<feature type="transmembrane region" description="Helical" evidence="10">
    <location>
        <begin position="551"/>
        <end position="568"/>
    </location>
</feature>
<dbReference type="SUPFAM" id="SSF103481">
    <property type="entry name" value="Multidrug resistance efflux transporter EmrE"/>
    <property type="match status" value="1"/>
</dbReference>
<dbReference type="EMBL" id="CAXAMN010001403">
    <property type="protein sequence ID" value="CAK8994136.1"/>
    <property type="molecule type" value="Genomic_DNA"/>
</dbReference>
<name>A0ABP0HV92_9DINO</name>
<evidence type="ECO:0000256" key="8">
    <source>
        <dbReference type="ARBA" id="ARBA00023136"/>
    </source>
</evidence>
<keyword evidence="5" id="KW-0547">Nucleotide-binding</keyword>
<evidence type="ECO:0000256" key="2">
    <source>
        <dbReference type="ARBA" id="ARBA00022448"/>
    </source>
</evidence>
<dbReference type="Gene3D" id="3.40.50.300">
    <property type="entry name" value="P-loop containing nucleotide triphosphate hydrolases"/>
    <property type="match status" value="1"/>
</dbReference>
<keyword evidence="6" id="KW-0418">Kinase</keyword>
<evidence type="ECO:0000256" key="9">
    <source>
        <dbReference type="SAM" id="MobiDB-lite"/>
    </source>
</evidence>
<evidence type="ECO:0000313" key="11">
    <source>
        <dbReference type="EMBL" id="CAK8994136.1"/>
    </source>
</evidence>
<comment type="caution">
    <text evidence="11">The sequence shown here is derived from an EMBL/GenBank/DDBJ whole genome shotgun (WGS) entry which is preliminary data.</text>
</comment>
<dbReference type="InterPro" id="IPR013657">
    <property type="entry name" value="SCL35B1-4/HUT1"/>
</dbReference>
<keyword evidence="8 10" id="KW-0472">Membrane</keyword>
<dbReference type="Pfam" id="PF00406">
    <property type="entry name" value="ADK"/>
    <property type="match status" value="1"/>
</dbReference>
<dbReference type="PRINTS" id="PR00094">
    <property type="entry name" value="ADENYLTKNASE"/>
</dbReference>
<dbReference type="HAMAP" id="MF_00235">
    <property type="entry name" value="Adenylate_kinase_Adk"/>
    <property type="match status" value="1"/>
</dbReference>
<feature type="transmembrane region" description="Helical" evidence="10">
    <location>
        <begin position="652"/>
        <end position="672"/>
    </location>
</feature>